<dbReference type="RefSeq" id="WP_044172034.1">
    <property type="nucleotide sequence ID" value="NZ_CABKSF010000062.1"/>
</dbReference>
<evidence type="ECO:0000256" key="5">
    <source>
        <dbReference type="ARBA" id="ARBA00023136"/>
    </source>
</evidence>
<proteinExistence type="inferred from homology"/>
<reference evidence="7" key="1">
    <citation type="submission" date="2019-11" db="EMBL/GenBank/DDBJ databases">
        <authorList>
            <person name="Feng L."/>
        </authorList>
    </citation>
    <scope>NUCLEOTIDE SEQUENCE</scope>
    <source>
        <strain evidence="7">EMassiliensisLFYP7</strain>
    </source>
</reference>
<keyword evidence="1 6" id="KW-1003">Cell membrane</keyword>
<dbReference type="OrthoDB" id="6548946at2"/>
<dbReference type="EMBL" id="CACRTZ010000037">
    <property type="protein sequence ID" value="VYU74012.1"/>
    <property type="molecule type" value="Genomic_DNA"/>
</dbReference>
<keyword evidence="2" id="KW-0997">Cell inner membrane</keyword>
<evidence type="ECO:0000256" key="2">
    <source>
        <dbReference type="ARBA" id="ARBA00022519"/>
    </source>
</evidence>
<keyword evidence="4 6" id="KW-1133">Transmembrane helix</keyword>
<dbReference type="GO" id="GO:0005886">
    <property type="term" value="C:plasma membrane"/>
    <property type="evidence" value="ECO:0007669"/>
    <property type="project" value="UniProtKB-SubCell"/>
</dbReference>
<evidence type="ECO:0000256" key="3">
    <source>
        <dbReference type="ARBA" id="ARBA00022692"/>
    </source>
</evidence>
<evidence type="ECO:0000256" key="4">
    <source>
        <dbReference type="ARBA" id="ARBA00022989"/>
    </source>
</evidence>
<comment type="similarity">
    <text evidence="6">Belongs to the UPF0387 family.</text>
</comment>
<name>A0A6N3HC18_9ENTR</name>
<gene>
    <name evidence="6" type="primary">yohO</name>
    <name evidence="7" type="ORF">EMLFYP7_03791</name>
</gene>
<organism evidence="7">
    <name type="scientific">Phytobacter massiliensis</name>
    <dbReference type="NCBI Taxonomy" id="1485952"/>
    <lineage>
        <taxon>Bacteria</taxon>
        <taxon>Pseudomonadati</taxon>
        <taxon>Pseudomonadota</taxon>
        <taxon>Gammaproteobacteria</taxon>
        <taxon>Enterobacterales</taxon>
        <taxon>Enterobacteriaceae</taxon>
        <taxon>Phytobacter</taxon>
    </lineage>
</organism>
<dbReference type="AlphaFoldDB" id="A0A6N3HC18"/>
<dbReference type="InterPro" id="IPR020870">
    <property type="entry name" value="UPF0387_membrane"/>
</dbReference>
<dbReference type="NCBIfam" id="NF010225">
    <property type="entry name" value="PRK13681.1"/>
    <property type="match status" value="1"/>
</dbReference>
<evidence type="ECO:0000256" key="6">
    <source>
        <dbReference type="HAMAP-Rule" id="MF_01362"/>
    </source>
</evidence>
<keyword evidence="5 6" id="KW-0472">Membrane</keyword>
<evidence type="ECO:0000313" key="7">
    <source>
        <dbReference type="EMBL" id="VYU74012.1"/>
    </source>
</evidence>
<feature type="transmembrane region" description="Helical" evidence="6">
    <location>
        <begin position="6"/>
        <end position="31"/>
    </location>
</feature>
<keyword evidence="3 6" id="KW-0812">Transmembrane</keyword>
<evidence type="ECO:0000256" key="1">
    <source>
        <dbReference type="ARBA" id="ARBA00022475"/>
    </source>
</evidence>
<accession>A0A6N3HC18</accession>
<sequence length="37" mass="3741">MNLSKLTVIVIFLLMAIGGIGGVMLAGYSFIVRGGAG</sequence>
<dbReference type="HAMAP" id="MF_01362">
    <property type="entry name" value="UPF0387"/>
    <property type="match status" value="1"/>
</dbReference>
<comment type="subcellular location">
    <subcellularLocation>
        <location evidence="6">Cell membrane</location>
        <topology evidence="6">Single-pass membrane protein</topology>
    </subcellularLocation>
</comment>
<protein>
    <recommendedName>
        <fullName evidence="6">UPF0387 membrane protein YohO</fullName>
    </recommendedName>
</protein>